<dbReference type="Pfam" id="PF13365">
    <property type="entry name" value="Trypsin_2"/>
    <property type="match status" value="1"/>
</dbReference>
<dbReference type="InterPro" id="IPR009003">
    <property type="entry name" value="Peptidase_S1_PA"/>
</dbReference>
<dbReference type="Gene3D" id="3.40.50.410">
    <property type="entry name" value="von Willebrand factor, type A domain"/>
    <property type="match status" value="1"/>
</dbReference>
<evidence type="ECO:0000313" key="2">
    <source>
        <dbReference type="EMBL" id="SCG71555.1"/>
    </source>
</evidence>
<dbReference type="EMBL" id="LT607753">
    <property type="protein sequence ID" value="SCG71555.1"/>
    <property type="molecule type" value="Genomic_DNA"/>
</dbReference>
<dbReference type="SUPFAM" id="SSF53300">
    <property type="entry name" value="vWA-like"/>
    <property type="match status" value="1"/>
</dbReference>
<evidence type="ECO:0000259" key="1">
    <source>
        <dbReference type="PROSITE" id="PS50234"/>
    </source>
</evidence>
<dbReference type="Gene3D" id="2.40.10.120">
    <property type="match status" value="1"/>
</dbReference>
<keyword evidence="3" id="KW-1185">Reference proteome</keyword>
<proteinExistence type="predicted"/>
<dbReference type="AlphaFoldDB" id="A0A1C5JLX8"/>
<dbReference type="SMART" id="SM00327">
    <property type="entry name" value="VWA"/>
    <property type="match status" value="1"/>
</dbReference>
<dbReference type="Pfam" id="PF13531">
    <property type="entry name" value="SBP_bac_11"/>
    <property type="match status" value="1"/>
</dbReference>
<dbReference type="PROSITE" id="PS50234">
    <property type="entry name" value="VWFA"/>
    <property type="match status" value="1"/>
</dbReference>
<dbReference type="Pfam" id="PF13519">
    <property type="entry name" value="VWA_2"/>
    <property type="match status" value="1"/>
</dbReference>
<dbReference type="InterPro" id="IPR036465">
    <property type="entry name" value="vWFA_dom_sf"/>
</dbReference>
<feature type="domain" description="VWFA" evidence="1">
    <location>
        <begin position="648"/>
        <end position="800"/>
    </location>
</feature>
<protein>
    <submittedName>
        <fullName evidence="2">Trypsin-like peptidase domain-containing protein</fullName>
    </submittedName>
</protein>
<reference evidence="3" key="1">
    <citation type="submission" date="2016-06" db="EMBL/GenBank/DDBJ databases">
        <authorList>
            <person name="Varghese N."/>
            <person name="Submissions Spin"/>
        </authorList>
    </citation>
    <scope>NUCLEOTIDE SEQUENCE [LARGE SCALE GENOMIC DNA]</scope>
    <source>
        <strain evidence="3">DSM 45161</strain>
    </source>
</reference>
<dbReference type="InterPro" id="IPR002035">
    <property type="entry name" value="VWF_A"/>
</dbReference>
<sequence length="841" mass="90318">MPDDAQLAVAAVLDDAGVVHGAAFLIDSTRLLTCAHVVQAALGPDHPTPGGTGLTLVTLAFPLVAPDRHVAAVVLPQHWQPAGPDGSGDVAVLQLLGPAPADARPVRLARPGQAGTRDRVCRVFGFPRSLAEGRWFEGRVVGPVGGGWIQLANRTDAGYRIEPGFSGAPVWDSRMRCVIGMVVAVDKWLRPQLDYPAAFMIPIRRLPVPDQFGRPRVLARWRQPLSRWRTDPSTRRREPRRRVAAVLAALLVAALVVAPEPLTGCAAPVELRVAATPDDLTTYESVAAAYESWATARAGGCRPTNVFVYPAAASDVAQGLRLGWSAAPGRPATDRDPGTPGWYPADVGPRPDVWFPGAELPAAQVLSLTTVREYRVVARSPLVLAVPRGRVESGRDDPDRQRALSWPELFAKASRAPREEPLPTDSGRRVAGTGWQVVRPDPTVSPEARMVDVALYDGAPDATRIRQLERRLAAAQDAHGFPLGSLAAVLCRQRQLALDPAAPPLPALVTTEQALVQFNLGERLGAGCVERGRPAWDRSLLAFYPEVTPGAEHRMVLLDWPAPVQSATARVAAEDFLRWLTGSGRDALLARGFRVPDLDRAGPVLSEINGVLPGWLLDNPQWQLTDAGDPMALAAADRRYQEARRPARVLLALDTSGSMLAEAGRGTRFDVAVDGVAGSLDQLGGRDEVGVWAFSTAHRGSVARLREVGRADPARDAALLDRLRRTVPAGDTPLYRAIDAAVREVRRRGDPRDEHLRAVVVLTDGRDTASGELTPQLDGDPPVRLYVIAVGEASCDDRLRGRTLRQTTLATGGACVPAAAGTVDRALAGLFRQLWEKGAEQ</sequence>
<name>A0A1C5JLX8_9ACTN</name>
<evidence type="ECO:0000313" key="3">
    <source>
        <dbReference type="Proteomes" id="UP000198215"/>
    </source>
</evidence>
<dbReference type="SUPFAM" id="SSF50494">
    <property type="entry name" value="Trypsin-like serine proteases"/>
    <property type="match status" value="1"/>
</dbReference>
<dbReference type="Proteomes" id="UP000198215">
    <property type="component" value="Chromosome I"/>
</dbReference>
<accession>A0A1C5JLX8</accession>
<organism evidence="2 3">
    <name type="scientific">Micromonospora coxensis</name>
    <dbReference type="NCBI Taxonomy" id="356852"/>
    <lineage>
        <taxon>Bacteria</taxon>
        <taxon>Bacillati</taxon>
        <taxon>Actinomycetota</taxon>
        <taxon>Actinomycetes</taxon>
        <taxon>Micromonosporales</taxon>
        <taxon>Micromonosporaceae</taxon>
        <taxon>Micromonospora</taxon>
    </lineage>
</organism>
<gene>
    <name evidence="2" type="ORF">GA0070614_4855</name>
</gene>